<dbReference type="PANTHER" id="PTHR12632">
    <property type="entry name" value="TRANSCRIPTION FACTOR NF-Y ALPHA-RELATED"/>
    <property type="match status" value="1"/>
</dbReference>
<keyword evidence="2 6" id="KW-0805">Transcription regulation</keyword>
<evidence type="ECO:0000256" key="3">
    <source>
        <dbReference type="ARBA" id="ARBA00023125"/>
    </source>
</evidence>
<evidence type="ECO:0000313" key="8">
    <source>
        <dbReference type="EMBL" id="CAD6443436.1"/>
    </source>
</evidence>
<evidence type="ECO:0000256" key="5">
    <source>
        <dbReference type="ARBA" id="ARBA00023242"/>
    </source>
</evidence>
<dbReference type="EMBL" id="CAJHIA010000010">
    <property type="protein sequence ID" value="CAD6443436.1"/>
    <property type="molecule type" value="Genomic_DNA"/>
</dbReference>
<name>A0A8H2VSC8_9HELO</name>
<evidence type="ECO:0000313" key="9">
    <source>
        <dbReference type="Proteomes" id="UP000624404"/>
    </source>
</evidence>
<protein>
    <recommendedName>
        <fullName evidence="6">Transcriptional activator HAP2</fullName>
    </recommendedName>
</protein>
<feature type="region of interest" description="Disordered" evidence="7">
    <location>
        <begin position="143"/>
        <end position="215"/>
    </location>
</feature>
<evidence type="ECO:0000256" key="7">
    <source>
        <dbReference type="SAM" id="MobiDB-lite"/>
    </source>
</evidence>
<dbReference type="Proteomes" id="UP000624404">
    <property type="component" value="Unassembled WGS sequence"/>
</dbReference>
<organism evidence="8 9">
    <name type="scientific">Sclerotinia trifoliorum</name>
    <dbReference type="NCBI Taxonomy" id="28548"/>
    <lineage>
        <taxon>Eukaryota</taxon>
        <taxon>Fungi</taxon>
        <taxon>Dikarya</taxon>
        <taxon>Ascomycota</taxon>
        <taxon>Pezizomycotina</taxon>
        <taxon>Leotiomycetes</taxon>
        <taxon>Helotiales</taxon>
        <taxon>Sclerotiniaceae</taxon>
        <taxon>Sclerotinia</taxon>
    </lineage>
</organism>
<accession>A0A8H2VSC8</accession>
<feature type="compositionally biased region" description="Low complexity" evidence="7">
    <location>
        <begin position="41"/>
        <end position="67"/>
    </location>
</feature>
<feature type="compositionally biased region" description="Basic and acidic residues" evidence="7">
    <location>
        <begin position="283"/>
        <end position="299"/>
    </location>
</feature>
<evidence type="ECO:0000256" key="6">
    <source>
        <dbReference type="RuleBase" id="RU367155"/>
    </source>
</evidence>
<proteinExistence type="inferred from homology"/>
<keyword evidence="9" id="KW-1185">Reference proteome</keyword>
<keyword evidence="5 6" id="KW-0539">Nucleus</keyword>
<comment type="caution">
    <text evidence="8">The sequence shown here is derived from an EMBL/GenBank/DDBJ whole genome shotgun (WGS) entry which is preliminary data.</text>
</comment>
<sequence length="354" mass="38001">MMEYAHYQQPPQGQHNHTQTHIQGGYSNSGQHSNPGAPITSPSQQQPSVHSQHGVQQSPILSSQSQQGGPNAGHMQQHTMGYQPAYPIPQMNMQYGGNPITPQAAAMAATNAAAGNYPYSIPDSSLPQTSPRIGAGINVKKERVPRSPTQAGINNQIAQNRRMSTQQVGSPAVPNAQPHMNHAPRSSVSGPSMSGPPMSAPPPPHPQSPELVSGAIEESPLYVNAKQFHRILKRRVARQRLEEALRLTSKGRKPYLHESRHNHAMRRPRGPGGRFLTADEVAEIERTKGDGGDENDKTLETPAKGISSVGAGSGTKRKADSDNHTPSKKAKLVAAARSSAEEDDEDEDDAEDDG</sequence>
<dbReference type="PROSITE" id="PS51152">
    <property type="entry name" value="NFYA_HAP2_2"/>
    <property type="match status" value="1"/>
</dbReference>
<keyword evidence="4 6" id="KW-0804">Transcription</keyword>
<keyword evidence="3 6" id="KW-0238">DNA-binding</keyword>
<comment type="subunit">
    <text evidence="6">Heterotrimer.</text>
</comment>
<comment type="function">
    <text evidence="6">Component of the sequence-specific heterotrimeric transcription factor (NF-Y) which specifically recognizes a 5'-CCAAT-3' box motif found in the promoters of its target genes.</text>
</comment>
<dbReference type="GO" id="GO:0003700">
    <property type="term" value="F:DNA-binding transcription factor activity"/>
    <property type="evidence" value="ECO:0007669"/>
    <property type="project" value="UniProtKB-UniRule"/>
</dbReference>
<dbReference type="Pfam" id="PF02045">
    <property type="entry name" value="CBFB_NFYA"/>
    <property type="match status" value="1"/>
</dbReference>
<feature type="region of interest" description="Disordered" evidence="7">
    <location>
        <begin position="1"/>
        <end position="85"/>
    </location>
</feature>
<dbReference type="Gene3D" id="6.10.250.2430">
    <property type="match status" value="1"/>
</dbReference>
<evidence type="ECO:0000256" key="1">
    <source>
        <dbReference type="ARBA" id="ARBA00004123"/>
    </source>
</evidence>
<gene>
    <name evidence="8" type="ORF">SCLTRI_LOCUS3228</name>
</gene>
<dbReference type="GO" id="GO:0003677">
    <property type="term" value="F:DNA binding"/>
    <property type="evidence" value="ECO:0007669"/>
    <property type="project" value="UniProtKB-KW"/>
</dbReference>
<feature type="compositionally biased region" description="Polar residues" evidence="7">
    <location>
        <begin position="9"/>
        <end position="34"/>
    </location>
</feature>
<comment type="similarity">
    <text evidence="6">Belongs to the NFYA/HAP2 subunit family.</text>
</comment>
<evidence type="ECO:0000256" key="4">
    <source>
        <dbReference type="ARBA" id="ARBA00023163"/>
    </source>
</evidence>
<dbReference type="GO" id="GO:0005634">
    <property type="term" value="C:nucleus"/>
    <property type="evidence" value="ECO:0007669"/>
    <property type="project" value="UniProtKB-SubCell"/>
</dbReference>
<reference evidence="8" key="1">
    <citation type="submission" date="2020-10" db="EMBL/GenBank/DDBJ databases">
        <authorList>
            <person name="Kusch S."/>
        </authorList>
    </citation>
    <scope>NUCLEOTIDE SEQUENCE</scope>
    <source>
        <strain evidence="8">SwB9</strain>
    </source>
</reference>
<feature type="compositionally biased region" description="Polar residues" evidence="7">
    <location>
        <begin position="147"/>
        <end position="169"/>
    </location>
</feature>
<dbReference type="OrthoDB" id="1097733at2759"/>
<feature type="compositionally biased region" description="Pro residues" evidence="7">
    <location>
        <begin position="198"/>
        <end position="207"/>
    </location>
</feature>
<dbReference type="AlphaFoldDB" id="A0A8H2VSC8"/>
<evidence type="ECO:0000256" key="2">
    <source>
        <dbReference type="ARBA" id="ARBA00023015"/>
    </source>
</evidence>
<feature type="compositionally biased region" description="Acidic residues" evidence="7">
    <location>
        <begin position="341"/>
        <end position="354"/>
    </location>
</feature>
<feature type="compositionally biased region" description="Low complexity" evidence="7">
    <location>
        <begin position="184"/>
        <end position="197"/>
    </location>
</feature>
<dbReference type="SMART" id="SM00521">
    <property type="entry name" value="CBF"/>
    <property type="match status" value="1"/>
</dbReference>
<dbReference type="PRINTS" id="PR00616">
    <property type="entry name" value="CCAATSUBUNTB"/>
</dbReference>
<dbReference type="InterPro" id="IPR001289">
    <property type="entry name" value="NFYA"/>
</dbReference>
<feature type="region of interest" description="Disordered" evidence="7">
    <location>
        <begin position="245"/>
        <end position="354"/>
    </location>
</feature>
<comment type="subcellular location">
    <subcellularLocation>
        <location evidence="1 6">Nucleus</location>
    </subcellularLocation>
</comment>